<evidence type="ECO:0000256" key="1">
    <source>
        <dbReference type="SAM" id="MobiDB-lite"/>
    </source>
</evidence>
<reference evidence="2" key="1">
    <citation type="submission" date="2020-04" db="EMBL/GenBank/DDBJ databases">
        <authorList>
            <person name="Alioto T."/>
            <person name="Alioto T."/>
            <person name="Gomez Garrido J."/>
        </authorList>
    </citation>
    <scope>NUCLEOTIDE SEQUENCE</scope>
    <source>
        <strain evidence="2">A484AB</strain>
    </source>
</reference>
<dbReference type="EMBL" id="CACRXK020027549">
    <property type="protein sequence ID" value="CAB4040965.1"/>
    <property type="molecule type" value="Genomic_DNA"/>
</dbReference>
<protein>
    <submittedName>
        <fullName evidence="2">Uncharacterized protein</fullName>
    </submittedName>
</protein>
<proteinExistence type="predicted"/>
<feature type="compositionally biased region" description="Polar residues" evidence="1">
    <location>
        <begin position="49"/>
        <end position="61"/>
    </location>
</feature>
<dbReference type="OrthoDB" id="6269447at2759"/>
<accession>A0A6S7K628</accession>
<name>A0A6S7K628_PARCT</name>
<gene>
    <name evidence="2" type="ORF">PACLA_8A000295</name>
</gene>
<feature type="compositionally biased region" description="Basic and acidic residues" evidence="1">
    <location>
        <begin position="37"/>
        <end position="48"/>
    </location>
</feature>
<comment type="caution">
    <text evidence="2">The sequence shown here is derived from an EMBL/GenBank/DDBJ whole genome shotgun (WGS) entry which is preliminary data.</text>
</comment>
<evidence type="ECO:0000313" key="3">
    <source>
        <dbReference type="Proteomes" id="UP001152795"/>
    </source>
</evidence>
<dbReference type="Proteomes" id="UP001152795">
    <property type="component" value="Unassembled WGS sequence"/>
</dbReference>
<sequence>MKGTFNIGKQEVLLKDMNKKLQRMLEETLTKNIQMQKDMDILTKEQESSRQGQSSNESDKT</sequence>
<organism evidence="2 3">
    <name type="scientific">Paramuricea clavata</name>
    <name type="common">Red gorgonian</name>
    <name type="synonym">Violescent sea-whip</name>
    <dbReference type="NCBI Taxonomy" id="317549"/>
    <lineage>
        <taxon>Eukaryota</taxon>
        <taxon>Metazoa</taxon>
        <taxon>Cnidaria</taxon>
        <taxon>Anthozoa</taxon>
        <taxon>Octocorallia</taxon>
        <taxon>Malacalcyonacea</taxon>
        <taxon>Plexauridae</taxon>
        <taxon>Paramuricea</taxon>
    </lineage>
</organism>
<feature type="region of interest" description="Disordered" evidence="1">
    <location>
        <begin position="36"/>
        <end position="61"/>
    </location>
</feature>
<evidence type="ECO:0000313" key="2">
    <source>
        <dbReference type="EMBL" id="CAB4040965.1"/>
    </source>
</evidence>
<dbReference type="AlphaFoldDB" id="A0A6S7K628"/>
<keyword evidence="3" id="KW-1185">Reference proteome</keyword>